<dbReference type="Pfam" id="PF04937">
    <property type="entry name" value="DUF659"/>
    <property type="match status" value="1"/>
</dbReference>
<feature type="region of interest" description="Disordered" evidence="1">
    <location>
        <begin position="494"/>
        <end position="538"/>
    </location>
</feature>
<evidence type="ECO:0000259" key="2">
    <source>
        <dbReference type="Pfam" id="PF04937"/>
    </source>
</evidence>
<accession>A0AAD7TIF3</accession>
<evidence type="ECO:0000313" key="4">
    <source>
        <dbReference type="Proteomes" id="UP001215151"/>
    </source>
</evidence>
<dbReference type="InterPro" id="IPR012337">
    <property type="entry name" value="RNaseH-like_sf"/>
</dbReference>
<dbReference type="SUPFAM" id="SSF53098">
    <property type="entry name" value="Ribonuclease H-like"/>
    <property type="match status" value="1"/>
</dbReference>
<gene>
    <name evidence="3" type="ORF">ONZ51_g12461</name>
</gene>
<name>A0AAD7TIF3_9APHY</name>
<evidence type="ECO:0000256" key="1">
    <source>
        <dbReference type="SAM" id="MobiDB-lite"/>
    </source>
</evidence>
<evidence type="ECO:0000313" key="3">
    <source>
        <dbReference type="EMBL" id="KAJ8455430.1"/>
    </source>
</evidence>
<organism evidence="3 4">
    <name type="scientific">Trametes cubensis</name>
    <dbReference type="NCBI Taxonomy" id="1111947"/>
    <lineage>
        <taxon>Eukaryota</taxon>
        <taxon>Fungi</taxon>
        <taxon>Dikarya</taxon>
        <taxon>Basidiomycota</taxon>
        <taxon>Agaricomycotina</taxon>
        <taxon>Agaricomycetes</taxon>
        <taxon>Polyporales</taxon>
        <taxon>Polyporaceae</taxon>
        <taxon>Trametes</taxon>
    </lineage>
</organism>
<dbReference type="InterPro" id="IPR007021">
    <property type="entry name" value="DUF659"/>
</dbReference>
<dbReference type="Proteomes" id="UP001215151">
    <property type="component" value="Unassembled WGS sequence"/>
</dbReference>
<reference evidence="3" key="1">
    <citation type="submission" date="2022-11" db="EMBL/GenBank/DDBJ databases">
        <title>Genome Sequence of Cubamyces cubensis.</title>
        <authorList>
            <person name="Buettner E."/>
        </authorList>
    </citation>
    <scope>NUCLEOTIDE SEQUENCE</scope>
    <source>
        <strain evidence="3">MPL-01</strain>
    </source>
</reference>
<dbReference type="EMBL" id="JAPEVG010000772">
    <property type="protein sequence ID" value="KAJ8455430.1"/>
    <property type="molecule type" value="Genomic_DNA"/>
</dbReference>
<feature type="region of interest" description="Disordered" evidence="1">
    <location>
        <begin position="441"/>
        <end position="465"/>
    </location>
</feature>
<protein>
    <recommendedName>
        <fullName evidence="2">DUF659 domain-containing protein</fullName>
    </recommendedName>
</protein>
<dbReference type="AlphaFoldDB" id="A0AAD7TIF3"/>
<proteinExistence type="predicted"/>
<keyword evidence="4" id="KW-1185">Reference proteome</keyword>
<feature type="domain" description="DUF659" evidence="2">
    <location>
        <begin position="21"/>
        <end position="131"/>
    </location>
</feature>
<sequence>MEAHNGVVTHIGGQYAMGQYDGWKNVAKTNLVSSVMSIKYEPYLVKTHNMTGKLKTGDHIFELIKSDIHHMEETYKVQVIGWCTNDGLDGKKACRLLYQFLTYLIVIACWAHQNNLILGDLFKLDWIKSTIWDTLELIKWFDNHGVTLELLHAEPACKAQDQSYWRALSHIRMYLEPLAIAANVTQASDTHLNHVLFTLRQLYRTFKSFSGLNAAVQECILESLEMCLGQADQNVFILAVFFNPYVHSHCFNQKALSPLDLVAITQWIYKRIFRVDTDTQFLWGLLAYLNSNNEFSADQMLLDDFYADAEQRDERIDIKEIWSLLDVSKEIAPAGHAGIARLAIRILSIVGNSGNCKHVFSEFGTMHTNRQSRLSPVKVHQSMEVKMHMKRCQETAGLQPTQKRHRFGDYCSVPVVVSTLPAVRLPVFPSSEFMFTLAPPSTDSIPSTSSSTPPGPTPVHDTTSTIDSSAFQKGHFDALAQDLIEEAQLLRQALDEEPEDLDLDSNGEFSSQEVSEPGLHPNTLVLPAEPDRALLAAS</sequence>
<feature type="compositionally biased region" description="Low complexity" evidence="1">
    <location>
        <begin position="441"/>
        <end position="452"/>
    </location>
</feature>
<feature type="compositionally biased region" description="Acidic residues" evidence="1">
    <location>
        <begin position="495"/>
        <end position="505"/>
    </location>
</feature>
<comment type="caution">
    <text evidence="3">The sequence shown here is derived from an EMBL/GenBank/DDBJ whole genome shotgun (WGS) entry which is preliminary data.</text>
</comment>